<evidence type="ECO:0000256" key="5">
    <source>
        <dbReference type="ARBA" id="ARBA00036184"/>
    </source>
</evidence>
<comment type="catalytic activity">
    <reaction evidence="6">
        <text>uridine(746) in 23S rRNA = pseudouridine(746) in 23S rRNA</text>
        <dbReference type="Rhea" id="RHEA:42548"/>
        <dbReference type="Rhea" id="RHEA-COMP:10109"/>
        <dbReference type="Rhea" id="RHEA-COMP:10110"/>
        <dbReference type="ChEBI" id="CHEBI:65314"/>
        <dbReference type="ChEBI" id="CHEBI:65315"/>
        <dbReference type="EC" id="5.4.99.29"/>
    </reaction>
</comment>
<evidence type="ECO:0000256" key="6">
    <source>
        <dbReference type="ARBA" id="ARBA00036916"/>
    </source>
</evidence>
<comment type="similarity">
    <text evidence="1 9">Belongs to the pseudouridine synthase RluA family.</text>
</comment>
<evidence type="ECO:0000256" key="2">
    <source>
        <dbReference type="ARBA" id="ARBA00022552"/>
    </source>
</evidence>
<dbReference type="NCBIfam" id="TIGR00005">
    <property type="entry name" value="rluA_subfam"/>
    <property type="match status" value="1"/>
</dbReference>
<comment type="function">
    <text evidence="9">Responsible for synthesis of pseudouridine from uracil.</text>
</comment>
<evidence type="ECO:0000256" key="3">
    <source>
        <dbReference type="ARBA" id="ARBA00022694"/>
    </source>
</evidence>
<dbReference type="Pfam" id="PF00849">
    <property type="entry name" value="PseudoU_synth_2"/>
    <property type="match status" value="1"/>
</dbReference>
<dbReference type="InterPro" id="IPR006224">
    <property type="entry name" value="PsdUridine_synth_RluA-like_CS"/>
</dbReference>
<gene>
    <name evidence="11" type="primary">rluA_1</name>
    <name evidence="11" type="ORF">Enr8_01430</name>
</gene>
<dbReference type="GO" id="GO:0160142">
    <property type="term" value="F:23S rRNA pseudouridine(746) synthase activity"/>
    <property type="evidence" value="ECO:0007669"/>
    <property type="project" value="UniProtKB-EC"/>
</dbReference>
<dbReference type="Proteomes" id="UP000318878">
    <property type="component" value="Unassembled WGS sequence"/>
</dbReference>
<comment type="catalytic activity">
    <reaction evidence="5">
        <text>uridine(32) in tRNA = pseudouridine(32) in tRNA</text>
        <dbReference type="Rhea" id="RHEA:42544"/>
        <dbReference type="Rhea" id="RHEA-COMP:10107"/>
        <dbReference type="Rhea" id="RHEA-COMP:10108"/>
        <dbReference type="ChEBI" id="CHEBI:65314"/>
        <dbReference type="ChEBI" id="CHEBI:65315"/>
        <dbReference type="EC" id="5.4.99.28"/>
    </reaction>
</comment>
<dbReference type="GO" id="GO:0003723">
    <property type="term" value="F:RNA binding"/>
    <property type="evidence" value="ECO:0007669"/>
    <property type="project" value="InterPro"/>
</dbReference>
<dbReference type="RefSeq" id="WP_246119900.1">
    <property type="nucleotide sequence ID" value="NZ_SJPF01000001.1"/>
</dbReference>
<comment type="function">
    <text evidence="7">Dual specificity enzyme that catalyzes the synthesis of pseudouridine from uracil-746 in 23S ribosomal RNA and from uracil-32 in the anticodon stem and loop of transfer RNAs.</text>
</comment>
<feature type="active site" evidence="8">
    <location>
        <position position="55"/>
    </location>
</feature>
<dbReference type="InterPro" id="IPR006225">
    <property type="entry name" value="PsdUridine_synth_RluC/D"/>
</dbReference>
<dbReference type="InterPro" id="IPR006145">
    <property type="entry name" value="PsdUridine_synth_RsuA/RluA"/>
</dbReference>
<dbReference type="GO" id="GO:0008033">
    <property type="term" value="P:tRNA processing"/>
    <property type="evidence" value="ECO:0007669"/>
    <property type="project" value="UniProtKB-KW"/>
</dbReference>
<evidence type="ECO:0000256" key="9">
    <source>
        <dbReference type="RuleBase" id="RU362028"/>
    </source>
</evidence>
<keyword evidence="3" id="KW-0819">tRNA processing</keyword>
<keyword evidence="4 9" id="KW-0413">Isomerase</keyword>
<feature type="domain" description="Pseudouridine synthase RsuA/RluA-like" evidence="10">
    <location>
        <begin position="13"/>
        <end position="160"/>
    </location>
</feature>
<accession>A0A5C5VK54</accession>
<dbReference type="Gene3D" id="3.30.2350.10">
    <property type="entry name" value="Pseudouridine synthase"/>
    <property type="match status" value="1"/>
</dbReference>
<keyword evidence="12" id="KW-1185">Reference proteome</keyword>
<organism evidence="11 12">
    <name type="scientific">Blastopirellula retiformator</name>
    <dbReference type="NCBI Taxonomy" id="2527970"/>
    <lineage>
        <taxon>Bacteria</taxon>
        <taxon>Pseudomonadati</taxon>
        <taxon>Planctomycetota</taxon>
        <taxon>Planctomycetia</taxon>
        <taxon>Pirellulales</taxon>
        <taxon>Pirellulaceae</taxon>
        <taxon>Blastopirellula</taxon>
    </lineage>
</organism>
<dbReference type="EMBL" id="SJPF01000001">
    <property type="protein sequence ID" value="TWT38451.1"/>
    <property type="molecule type" value="Genomic_DNA"/>
</dbReference>
<dbReference type="PANTHER" id="PTHR21600:SF91">
    <property type="entry name" value="DUAL-SPECIFICITY RNA PSEUDOURIDINE SYNTHASE RLUA"/>
    <property type="match status" value="1"/>
</dbReference>
<comment type="caution">
    <text evidence="11">The sequence shown here is derived from an EMBL/GenBank/DDBJ whole genome shotgun (WGS) entry which is preliminary data.</text>
</comment>
<dbReference type="PANTHER" id="PTHR21600">
    <property type="entry name" value="MITOCHONDRIAL RNA PSEUDOURIDINE SYNTHASE"/>
    <property type="match status" value="1"/>
</dbReference>
<dbReference type="PROSITE" id="PS01129">
    <property type="entry name" value="PSI_RLU"/>
    <property type="match status" value="1"/>
</dbReference>
<dbReference type="SUPFAM" id="SSF55120">
    <property type="entry name" value="Pseudouridine synthase"/>
    <property type="match status" value="1"/>
</dbReference>
<protein>
    <recommendedName>
        <fullName evidence="9">Pseudouridine synthase</fullName>
        <ecNumber evidence="9">5.4.99.-</ecNumber>
    </recommendedName>
</protein>
<dbReference type="InterPro" id="IPR050188">
    <property type="entry name" value="RluA_PseudoU_synthase"/>
</dbReference>
<evidence type="ECO:0000256" key="8">
    <source>
        <dbReference type="PIRSR" id="PIRSR606225-1"/>
    </source>
</evidence>
<evidence type="ECO:0000256" key="7">
    <source>
        <dbReference type="ARBA" id="ARBA00037305"/>
    </source>
</evidence>
<dbReference type="EC" id="5.4.99.-" evidence="9"/>
<evidence type="ECO:0000256" key="4">
    <source>
        <dbReference type="ARBA" id="ARBA00023235"/>
    </source>
</evidence>
<dbReference type="AlphaFoldDB" id="A0A5C5VK54"/>
<evidence type="ECO:0000313" key="11">
    <source>
        <dbReference type="EMBL" id="TWT38451.1"/>
    </source>
</evidence>
<evidence type="ECO:0000256" key="1">
    <source>
        <dbReference type="ARBA" id="ARBA00010876"/>
    </source>
</evidence>
<evidence type="ECO:0000259" key="10">
    <source>
        <dbReference type="Pfam" id="PF00849"/>
    </source>
</evidence>
<dbReference type="InterPro" id="IPR020103">
    <property type="entry name" value="PsdUridine_synth_cat_dom_sf"/>
</dbReference>
<name>A0A5C5VK54_9BACT</name>
<dbReference type="GO" id="GO:0000455">
    <property type="term" value="P:enzyme-directed rRNA pseudouridine synthesis"/>
    <property type="evidence" value="ECO:0007669"/>
    <property type="project" value="TreeGrafter"/>
</dbReference>
<keyword evidence="2" id="KW-0698">rRNA processing</keyword>
<sequence length="209" mass="23458">MPRAWKVLHLDEQLIVLDKPSGLLSVPGRGDDKYDSLAVQVAADYPGARNVHRLDRDTSGVIVMAFDAETHRQLSRQFEQRETSKRYVAIVAGQVADDSGRIELPLRKDFDHPPRHMVDPELGKPAITDWQIETWLKDATRLALIPQTGRSHQLRVHLQAIGHPILGDPLYSPPEIKAAAPRLMLHAQELEITHPASGKRMRFTAPAPF</sequence>
<reference evidence="11 12" key="1">
    <citation type="submission" date="2019-02" db="EMBL/GenBank/DDBJ databases">
        <title>Deep-cultivation of Planctomycetes and their phenomic and genomic characterization uncovers novel biology.</title>
        <authorList>
            <person name="Wiegand S."/>
            <person name="Jogler M."/>
            <person name="Boedeker C."/>
            <person name="Pinto D."/>
            <person name="Vollmers J."/>
            <person name="Rivas-Marin E."/>
            <person name="Kohn T."/>
            <person name="Peeters S.H."/>
            <person name="Heuer A."/>
            <person name="Rast P."/>
            <person name="Oberbeckmann S."/>
            <person name="Bunk B."/>
            <person name="Jeske O."/>
            <person name="Meyerdierks A."/>
            <person name="Storesund J.E."/>
            <person name="Kallscheuer N."/>
            <person name="Luecker S."/>
            <person name="Lage O.M."/>
            <person name="Pohl T."/>
            <person name="Merkel B.J."/>
            <person name="Hornburger P."/>
            <person name="Mueller R.-W."/>
            <person name="Bruemmer F."/>
            <person name="Labrenz M."/>
            <person name="Spormann A.M."/>
            <person name="Op Den Camp H."/>
            <person name="Overmann J."/>
            <person name="Amann R."/>
            <person name="Jetten M.S.M."/>
            <person name="Mascher T."/>
            <person name="Medema M.H."/>
            <person name="Devos D.P."/>
            <person name="Kaster A.-K."/>
            <person name="Ovreas L."/>
            <person name="Rohde M."/>
            <person name="Galperin M.Y."/>
            <person name="Jogler C."/>
        </authorList>
    </citation>
    <scope>NUCLEOTIDE SEQUENCE [LARGE SCALE GENOMIC DNA]</scope>
    <source>
        <strain evidence="11 12">Enr8</strain>
    </source>
</reference>
<dbReference type="GO" id="GO:0160151">
    <property type="term" value="F:tRNA pseudouridine(32) synthase activity"/>
    <property type="evidence" value="ECO:0007669"/>
    <property type="project" value="UniProtKB-EC"/>
</dbReference>
<comment type="catalytic activity">
    <reaction evidence="9">
        <text>a uridine in RNA = a pseudouridine in RNA</text>
        <dbReference type="Rhea" id="RHEA:48348"/>
        <dbReference type="Rhea" id="RHEA-COMP:12068"/>
        <dbReference type="Rhea" id="RHEA-COMP:12069"/>
        <dbReference type="ChEBI" id="CHEBI:65314"/>
        <dbReference type="ChEBI" id="CHEBI:65315"/>
    </reaction>
</comment>
<evidence type="ECO:0000313" key="12">
    <source>
        <dbReference type="Proteomes" id="UP000318878"/>
    </source>
</evidence>
<dbReference type="CDD" id="cd02869">
    <property type="entry name" value="PseudoU_synth_RluA_like"/>
    <property type="match status" value="1"/>
</dbReference>
<proteinExistence type="inferred from homology"/>